<evidence type="ECO:0000256" key="1">
    <source>
        <dbReference type="SAM" id="MobiDB-lite"/>
    </source>
</evidence>
<evidence type="ECO:0000313" key="2">
    <source>
        <dbReference type="EMBL" id="RCV11885.1"/>
    </source>
</evidence>
<proteinExistence type="predicted"/>
<protein>
    <submittedName>
        <fullName evidence="2">Uncharacterized protein</fullName>
    </submittedName>
</protein>
<feature type="compositionally biased region" description="Basic and acidic residues" evidence="1">
    <location>
        <begin position="92"/>
        <end position="101"/>
    </location>
</feature>
<dbReference type="EMBL" id="CM003529">
    <property type="protein sequence ID" value="RCV11885.1"/>
    <property type="molecule type" value="Genomic_DNA"/>
</dbReference>
<organism evidence="2">
    <name type="scientific">Setaria italica</name>
    <name type="common">Foxtail millet</name>
    <name type="synonym">Panicum italicum</name>
    <dbReference type="NCBI Taxonomy" id="4555"/>
    <lineage>
        <taxon>Eukaryota</taxon>
        <taxon>Viridiplantae</taxon>
        <taxon>Streptophyta</taxon>
        <taxon>Embryophyta</taxon>
        <taxon>Tracheophyta</taxon>
        <taxon>Spermatophyta</taxon>
        <taxon>Magnoliopsida</taxon>
        <taxon>Liliopsida</taxon>
        <taxon>Poales</taxon>
        <taxon>Poaceae</taxon>
        <taxon>PACMAD clade</taxon>
        <taxon>Panicoideae</taxon>
        <taxon>Panicodae</taxon>
        <taxon>Paniceae</taxon>
        <taxon>Cenchrinae</taxon>
        <taxon>Setaria</taxon>
    </lineage>
</organism>
<feature type="compositionally biased region" description="Basic and acidic residues" evidence="1">
    <location>
        <begin position="183"/>
        <end position="201"/>
    </location>
</feature>
<feature type="region of interest" description="Disordered" evidence="1">
    <location>
        <begin position="23"/>
        <end position="135"/>
    </location>
</feature>
<reference evidence="2" key="2">
    <citation type="submission" date="2015-07" db="EMBL/GenBank/DDBJ databases">
        <authorList>
            <person name="Noorani M."/>
        </authorList>
    </citation>
    <scope>NUCLEOTIDE SEQUENCE</scope>
    <source>
        <strain evidence="2">Yugu1</strain>
    </source>
</reference>
<feature type="compositionally biased region" description="Basic and acidic residues" evidence="1">
    <location>
        <begin position="118"/>
        <end position="129"/>
    </location>
</feature>
<name>A0A368Q1K1_SETIT</name>
<accession>A0A368Q1K1</accession>
<sequence length="255" mass="27446">MQAGLAMAAHGVAAVLLHERAALGHPARHPDHGADDHEPHAMERDACRPDQAHREAPREADAEERRGEARGDNELQEPVELPLEAGVVGGVEVEHEQLLREDDGDEEQGDRVAAPRPDAVEVERGASVDEEREADDGVLVVVQAVRRDGAVGVEREEGGVVDEHLHGELDGAADDDEDEFEVADARRREPDRRDVRVRAQGEEPDVIEQVPQADGQEAGAGQDVADAVARRAAHGSIAALTVVGQLLLFSDQRLA</sequence>
<reference evidence="2" key="1">
    <citation type="journal article" date="2012" name="Nat. Biotechnol.">
        <title>Reference genome sequence of the model plant Setaria.</title>
        <authorList>
            <person name="Bennetzen J.L."/>
            <person name="Schmutz J."/>
            <person name="Wang H."/>
            <person name="Percifield R."/>
            <person name="Hawkins J."/>
            <person name="Pontaroli A.C."/>
            <person name="Estep M."/>
            <person name="Feng L."/>
            <person name="Vaughn J.N."/>
            <person name="Grimwood J."/>
            <person name="Jenkins J."/>
            <person name="Barry K."/>
            <person name="Lindquist E."/>
            <person name="Hellsten U."/>
            <person name="Deshpande S."/>
            <person name="Wang X."/>
            <person name="Wu X."/>
            <person name="Mitros T."/>
            <person name="Triplett J."/>
            <person name="Yang X."/>
            <person name="Ye C.Y."/>
            <person name="Mauro-Herrera M."/>
            <person name="Wang L."/>
            <person name="Li P."/>
            <person name="Sharma M."/>
            <person name="Sharma R."/>
            <person name="Ronald P.C."/>
            <person name="Panaud O."/>
            <person name="Kellogg E.A."/>
            <person name="Brutnell T.P."/>
            <person name="Doust A.N."/>
            <person name="Tuskan G.A."/>
            <person name="Rokhsar D."/>
            <person name="Devos K.M."/>
        </authorList>
    </citation>
    <scope>NUCLEOTIDE SEQUENCE [LARGE SCALE GENOMIC DNA]</scope>
    <source>
        <strain evidence="2">Yugu1</strain>
    </source>
</reference>
<dbReference type="AlphaFoldDB" id="A0A368Q1K1"/>
<feature type="compositionally biased region" description="Acidic residues" evidence="1">
    <location>
        <begin position="171"/>
        <end position="182"/>
    </location>
</feature>
<gene>
    <name evidence="2" type="ORF">SETIT_2G222600v2</name>
</gene>
<feature type="compositionally biased region" description="Basic and acidic residues" evidence="1">
    <location>
        <begin position="23"/>
        <end position="73"/>
    </location>
</feature>
<feature type="region of interest" description="Disordered" evidence="1">
    <location>
        <begin position="166"/>
        <end position="204"/>
    </location>
</feature>